<reference evidence="3" key="1">
    <citation type="journal article" date="2023" name="DNA Res.">
        <title>Chromosome-level genome assembly of Phrynocephalus forsythii using third-generation DNA sequencing and Hi-C analysis.</title>
        <authorList>
            <person name="Qi Y."/>
            <person name="Zhao W."/>
            <person name="Zhao Y."/>
            <person name="Niu C."/>
            <person name="Cao S."/>
            <person name="Zhang Y."/>
        </authorList>
    </citation>
    <scope>NUCLEOTIDE SEQUENCE</scope>
    <source>
        <tissue evidence="3">Muscle</tissue>
    </source>
</reference>
<dbReference type="AlphaFoldDB" id="A0A9Q0XGG2"/>
<comment type="caution">
    <text evidence="3">The sequence shown here is derived from an EMBL/GenBank/DDBJ whole genome shotgun (WGS) entry which is preliminary data.</text>
</comment>
<feature type="region of interest" description="Disordered" evidence="1">
    <location>
        <begin position="179"/>
        <end position="230"/>
    </location>
</feature>
<sequence>MTVHSKTLSLPPPGCFFLGRGVSFFLLTLLALGAGQKEEVGGGVPGRAMSAACGPFHTPENKSFPAAPPVAARVSVWGGKEKRNPTSVASLPTQNPIREAHLRGPWAGGGSPNPWKQRGQAPCVPPPRPWGEGGLSLGWHGPKSLRGAAFCTVLEGGWPHSQYAAPLHTVLFQAPAPPALTHPAAPAGGPPGALEPGQSPSPVPPEPPTAQQPAPWTPHHHHPRFPSSCQEGALCPPPQIPAHAHLLSGADPVAAKGSAPPLPQCLPFLPPPHQRRFPQTVGHLWMYMRFLSHPNPPQRGELCIFCFNDHSFCNGNLSN</sequence>
<name>A0A9Q0XGG2_9SAUR</name>
<keyword evidence="2" id="KW-0732">Signal</keyword>
<gene>
    <name evidence="3" type="ORF">JRQ81_004614</name>
</gene>
<evidence type="ECO:0000256" key="1">
    <source>
        <dbReference type="SAM" id="MobiDB-lite"/>
    </source>
</evidence>
<feature type="compositionally biased region" description="Low complexity" evidence="1">
    <location>
        <begin position="181"/>
        <end position="198"/>
    </location>
</feature>
<keyword evidence="4" id="KW-1185">Reference proteome</keyword>
<feature type="chain" id="PRO_5040295885" evidence="2">
    <location>
        <begin position="36"/>
        <end position="319"/>
    </location>
</feature>
<dbReference type="Proteomes" id="UP001142489">
    <property type="component" value="Unassembled WGS sequence"/>
</dbReference>
<evidence type="ECO:0000313" key="3">
    <source>
        <dbReference type="EMBL" id="KAJ7313323.1"/>
    </source>
</evidence>
<accession>A0A9Q0XGG2</accession>
<dbReference type="EMBL" id="JAPFRF010000012">
    <property type="protein sequence ID" value="KAJ7313323.1"/>
    <property type="molecule type" value="Genomic_DNA"/>
</dbReference>
<proteinExistence type="predicted"/>
<feature type="signal peptide" evidence="2">
    <location>
        <begin position="1"/>
        <end position="35"/>
    </location>
</feature>
<protein>
    <submittedName>
        <fullName evidence="3">Uncharacterized protein</fullName>
    </submittedName>
</protein>
<evidence type="ECO:0000256" key="2">
    <source>
        <dbReference type="SAM" id="SignalP"/>
    </source>
</evidence>
<organism evidence="3 4">
    <name type="scientific">Phrynocephalus forsythii</name>
    <dbReference type="NCBI Taxonomy" id="171643"/>
    <lineage>
        <taxon>Eukaryota</taxon>
        <taxon>Metazoa</taxon>
        <taxon>Chordata</taxon>
        <taxon>Craniata</taxon>
        <taxon>Vertebrata</taxon>
        <taxon>Euteleostomi</taxon>
        <taxon>Lepidosauria</taxon>
        <taxon>Squamata</taxon>
        <taxon>Bifurcata</taxon>
        <taxon>Unidentata</taxon>
        <taxon>Episquamata</taxon>
        <taxon>Toxicofera</taxon>
        <taxon>Iguania</taxon>
        <taxon>Acrodonta</taxon>
        <taxon>Agamidae</taxon>
        <taxon>Agaminae</taxon>
        <taxon>Phrynocephalus</taxon>
    </lineage>
</organism>
<evidence type="ECO:0000313" key="4">
    <source>
        <dbReference type="Proteomes" id="UP001142489"/>
    </source>
</evidence>
<feature type="compositionally biased region" description="Pro residues" evidence="1">
    <location>
        <begin position="199"/>
        <end position="210"/>
    </location>
</feature>